<evidence type="ECO:0000256" key="1">
    <source>
        <dbReference type="SAM" id="MobiDB-lite"/>
    </source>
</evidence>
<keyword evidence="2" id="KW-0812">Transmembrane</keyword>
<proteinExistence type="predicted"/>
<accession>A0AAD7P049</accession>
<feature type="transmembrane region" description="Helical" evidence="2">
    <location>
        <begin position="127"/>
        <end position="149"/>
    </location>
</feature>
<feature type="compositionally biased region" description="Basic and acidic residues" evidence="1">
    <location>
        <begin position="31"/>
        <end position="52"/>
    </location>
</feature>
<evidence type="ECO:0000313" key="4">
    <source>
        <dbReference type="Proteomes" id="UP001215280"/>
    </source>
</evidence>
<evidence type="ECO:0000256" key="2">
    <source>
        <dbReference type="SAM" id="Phobius"/>
    </source>
</evidence>
<organism evidence="3 4">
    <name type="scientific">Mycena maculata</name>
    <dbReference type="NCBI Taxonomy" id="230809"/>
    <lineage>
        <taxon>Eukaryota</taxon>
        <taxon>Fungi</taxon>
        <taxon>Dikarya</taxon>
        <taxon>Basidiomycota</taxon>
        <taxon>Agaricomycotina</taxon>
        <taxon>Agaricomycetes</taxon>
        <taxon>Agaricomycetidae</taxon>
        <taxon>Agaricales</taxon>
        <taxon>Marasmiineae</taxon>
        <taxon>Mycenaceae</taxon>
        <taxon>Mycena</taxon>
    </lineage>
</organism>
<name>A0AAD7P049_9AGAR</name>
<keyword evidence="2" id="KW-1133">Transmembrane helix</keyword>
<keyword evidence="4" id="KW-1185">Reference proteome</keyword>
<dbReference type="Proteomes" id="UP001215280">
    <property type="component" value="Unassembled WGS sequence"/>
</dbReference>
<reference evidence="3" key="1">
    <citation type="submission" date="2023-03" db="EMBL/GenBank/DDBJ databases">
        <title>Massive genome expansion in bonnet fungi (Mycena s.s.) driven by repeated elements and novel gene families across ecological guilds.</title>
        <authorList>
            <consortium name="Lawrence Berkeley National Laboratory"/>
            <person name="Harder C.B."/>
            <person name="Miyauchi S."/>
            <person name="Viragh M."/>
            <person name="Kuo A."/>
            <person name="Thoen E."/>
            <person name="Andreopoulos B."/>
            <person name="Lu D."/>
            <person name="Skrede I."/>
            <person name="Drula E."/>
            <person name="Henrissat B."/>
            <person name="Morin E."/>
            <person name="Kohler A."/>
            <person name="Barry K."/>
            <person name="LaButti K."/>
            <person name="Morin E."/>
            <person name="Salamov A."/>
            <person name="Lipzen A."/>
            <person name="Mereny Z."/>
            <person name="Hegedus B."/>
            <person name="Baldrian P."/>
            <person name="Stursova M."/>
            <person name="Weitz H."/>
            <person name="Taylor A."/>
            <person name="Grigoriev I.V."/>
            <person name="Nagy L.G."/>
            <person name="Martin F."/>
            <person name="Kauserud H."/>
        </authorList>
    </citation>
    <scope>NUCLEOTIDE SEQUENCE</scope>
    <source>
        <strain evidence="3">CBHHK188m</strain>
    </source>
</reference>
<feature type="region of interest" description="Disordered" evidence="1">
    <location>
        <begin position="31"/>
        <end position="57"/>
    </location>
</feature>
<evidence type="ECO:0008006" key="5">
    <source>
        <dbReference type="Google" id="ProtNLM"/>
    </source>
</evidence>
<protein>
    <recommendedName>
        <fullName evidence="5">Transmembrane protein</fullName>
    </recommendedName>
</protein>
<dbReference type="EMBL" id="JARJLG010000003">
    <property type="protein sequence ID" value="KAJ7782236.1"/>
    <property type="molecule type" value="Genomic_DNA"/>
</dbReference>
<feature type="transmembrane region" description="Helical" evidence="2">
    <location>
        <begin position="67"/>
        <end position="88"/>
    </location>
</feature>
<evidence type="ECO:0000313" key="3">
    <source>
        <dbReference type="EMBL" id="KAJ7782236.1"/>
    </source>
</evidence>
<comment type="caution">
    <text evidence="3">The sequence shown here is derived from an EMBL/GenBank/DDBJ whole genome shotgun (WGS) entry which is preliminary data.</text>
</comment>
<sequence>MIPISIPVAKQPAMDLYSDHAHAHVHADEKVHAHTHAHEDDARWSTPHDHRSAPSHNPCHNSRLRRLLLPALIALTLLAGLVALFCVLDDPFGMNGIVEGLLHVKRAVTGDDSGSGSTESAFTKHKLYLIVVFVGLLVVLVLAVMLSAWCCRGAFENPCCCPCYLCACCGGLACLECIGCGLCAEGVEQM</sequence>
<dbReference type="AlphaFoldDB" id="A0AAD7P049"/>
<keyword evidence="2" id="KW-0472">Membrane</keyword>
<gene>
    <name evidence="3" type="ORF">DFH07DRAFT_317812</name>
</gene>